<dbReference type="PROSITE" id="PS51186">
    <property type="entry name" value="GNAT"/>
    <property type="match status" value="1"/>
</dbReference>
<dbReference type="AlphaFoldDB" id="A0A420WZK4"/>
<evidence type="ECO:0000313" key="4">
    <source>
        <dbReference type="EMBL" id="RKR06655.1"/>
    </source>
</evidence>
<keyword evidence="1 4" id="KW-0808">Transferase</keyword>
<sequence length="188" mass="20831">MLDRLRLREARAEDAADQAEVFYHAVMQGAAGHYSREQREAWVQALPREAAAWVVRHLHHRTVVADLDRRCVGFCELGLGMPRQAAAIVTLYVWPSLAGRGIGSRLLAVALDQAREAGAAMIMLDASVMLAPWLCANGWEHLGSDVVERAGVSLPRERFRYRLSDHDGVMHAKAAPGQPQFPASDEKR</sequence>
<dbReference type="RefSeq" id="WP_121171236.1">
    <property type="nucleotide sequence ID" value="NZ_RBIN01000002.1"/>
</dbReference>
<dbReference type="InterPro" id="IPR000182">
    <property type="entry name" value="GNAT_dom"/>
</dbReference>
<protein>
    <submittedName>
        <fullName evidence="4">GNAT family acetyltransferase</fullName>
    </submittedName>
</protein>
<dbReference type="EMBL" id="RBIN01000002">
    <property type="protein sequence ID" value="RKR06655.1"/>
    <property type="molecule type" value="Genomic_DNA"/>
</dbReference>
<dbReference type="InterPro" id="IPR016181">
    <property type="entry name" value="Acyl_CoA_acyltransferase"/>
</dbReference>
<keyword evidence="5" id="KW-1185">Reference proteome</keyword>
<proteinExistence type="predicted"/>
<dbReference type="PANTHER" id="PTHR43877">
    <property type="entry name" value="AMINOALKYLPHOSPHONATE N-ACETYLTRANSFERASE-RELATED-RELATED"/>
    <property type="match status" value="1"/>
</dbReference>
<evidence type="ECO:0000256" key="1">
    <source>
        <dbReference type="ARBA" id="ARBA00022679"/>
    </source>
</evidence>
<accession>A0A420WZK4</accession>
<keyword evidence="2" id="KW-0012">Acyltransferase</keyword>
<reference evidence="4 5" key="1">
    <citation type="submission" date="2018-10" db="EMBL/GenBank/DDBJ databases">
        <title>Genomic Encyclopedia of Type Strains, Phase IV (KMG-IV): sequencing the most valuable type-strain genomes for metagenomic binning, comparative biology and taxonomic classification.</title>
        <authorList>
            <person name="Goeker M."/>
        </authorList>
    </citation>
    <scope>NUCLEOTIDE SEQUENCE [LARGE SCALE GENOMIC DNA]</scope>
    <source>
        <strain evidence="4 5">DSM 23229</strain>
    </source>
</reference>
<evidence type="ECO:0000259" key="3">
    <source>
        <dbReference type="PROSITE" id="PS51186"/>
    </source>
</evidence>
<dbReference type="SUPFAM" id="SSF55729">
    <property type="entry name" value="Acyl-CoA N-acyltransferases (Nat)"/>
    <property type="match status" value="1"/>
</dbReference>
<evidence type="ECO:0000313" key="5">
    <source>
        <dbReference type="Proteomes" id="UP000281975"/>
    </source>
</evidence>
<comment type="caution">
    <text evidence="4">The sequence shown here is derived from an EMBL/GenBank/DDBJ whole genome shotgun (WGS) entry which is preliminary data.</text>
</comment>
<dbReference type="OrthoDB" id="6198075at2"/>
<dbReference type="Pfam" id="PF00583">
    <property type="entry name" value="Acetyltransf_1"/>
    <property type="match status" value="1"/>
</dbReference>
<name>A0A420WZK4_9GAMM</name>
<dbReference type="Gene3D" id="3.40.630.30">
    <property type="match status" value="1"/>
</dbReference>
<organism evidence="4 5">
    <name type="scientific">Kushneria sinocarnis</name>
    <dbReference type="NCBI Taxonomy" id="595502"/>
    <lineage>
        <taxon>Bacteria</taxon>
        <taxon>Pseudomonadati</taxon>
        <taxon>Pseudomonadota</taxon>
        <taxon>Gammaproteobacteria</taxon>
        <taxon>Oceanospirillales</taxon>
        <taxon>Halomonadaceae</taxon>
        <taxon>Kushneria</taxon>
    </lineage>
</organism>
<dbReference type="CDD" id="cd04301">
    <property type="entry name" value="NAT_SF"/>
    <property type="match status" value="1"/>
</dbReference>
<gene>
    <name evidence="4" type="ORF">C7446_0644</name>
</gene>
<dbReference type="Proteomes" id="UP000281975">
    <property type="component" value="Unassembled WGS sequence"/>
</dbReference>
<dbReference type="InterPro" id="IPR050832">
    <property type="entry name" value="Bact_Acetyltransf"/>
</dbReference>
<dbReference type="GO" id="GO:0016747">
    <property type="term" value="F:acyltransferase activity, transferring groups other than amino-acyl groups"/>
    <property type="evidence" value="ECO:0007669"/>
    <property type="project" value="InterPro"/>
</dbReference>
<feature type="domain" description="N-acetyltransferase" evidence="3">
    <location>
        <begin position="5"/>
        <end position="176"/>
    </location>
</feature>
<evidence type="ECO:0000256" key="2">
    <source>
        <dbReference type="ARBA" id="ARBA00023315"/>
    </source>
</evidence>